<dbReference type="SUPFAM" id="SSF53335">
    <property type="entry name" value="S-adenosyl-L-methionine-dependent methyltransferases"/>
    <property type="match status" value="1"/>
</dbReference>
<name>A0A1G6NQB6_9PROT</name>
<dbReference type="STRING" id="938405.SAMN02927895_02892"/>
<reference evidence="3 4" key="1">
    <citation type="submission" date="2016-10" db="EMBL/GenBank/DDBJ databases">
        <authorList>
            <person name="de Groot N.N."/>
        </authorList>
    </citation>
    <scope>NUCLEOTIDE SEQUENCE [LARGE SCALE GENOMIC DNA]</scope>
    <source>
        <strain evidence="3 4">CPCC 100156</strain>
    </source>
</reference>
<evidence type="ECO:0000256" key="1">
    <source>
        <dbReference type="SAM" id="SignalP"/>
    </source>
</evidence>
<dbReference type="InterPro" id="IPR052514">
    <property type="entry name" value="SAM-dependent_MTase"/>
</dbReference>
<dbReference type="PANTHER" id="PTHR34203">
    <property type="entry name" value="METHYLTRANSFERASE, FKBM FAMILY PROTEIN"/>
    <property type="match status" value="1"/>
</dbReference>
<dbReference type="GO" id="GO:0032259">
    <property type="term" value="P:methylation"/>
    <property type="evidence" value="ECO:0007669"/>
    <property type="project" value="UniProtKB-KW"/>
</dbReference>
<feature type="chain" id="PRO_5011740971" evidence="1">
    <location>
        <begin position="24"/>
        <end position="398"/>
    </location>
</feature>
<dbReference type="GO" id="GO:0008168">
    <property type="term" value="F:methyltransferase activity"/>
    <property type="evidence" value="ECO:0007669"/>
    <property type="project" value="UniProtKB-KW"/>
</dbReference>
<proteinExistence type="predicted"/>
<dbReference type="Proteomes" id="UP000198925">
    <property type="component" value="Unassembled WGS sequence"/>
</dbReference>
<evidence type="ECO:0000313" key="3">
    <source>
        <dbReference type="EMBL" id="SDC70162.1"/>
    </source>
</evidence>
<dbReference type="NCBIfam" id="TIGR01444">
    <property type="entry name" value="fkbM_fam"/>
    <property type="match status" value="1"/>
</dbReference>
<keyword evidence="1" id="KW-0732">Signal</keyword>
<sequence length="398" mass="41920">MLKPLWRRLAPGLAARLAPRVLAAVRAEVEDATASIQEELTRLRLRVDSLDAMPKVSTDLPGRREPMLSLPSSLALLELQRECGPAVTLVRSEPPGAYEAGLMAGSSWGTEDVLWLLRMLLAEGGSLLDVGANIGAISLPIAADGHPVVAVEMLPANALKLHLACLANGATNLRVVQAAASAEDGVLHYGGTEAWGAVGTGSSVAAAMRLDTIMEMVRLSMPDFMAEPLVVKLDVEGHEMEALRGAAGLIEGCRPAIVFESIEAADAGGSQVSKQCKRHLAALGYDLFLQRGRVLVPRGAGDLQEGAVADFLALPPHRRHVLDGAEVRALSPAERVAWLAEDALQQEAGHRLGACAAIEAIRQEGASYVTATDPLLEMLESDADECVAARARAARACG</sequence>
<organism evidence="3 4">
    <name type="scientific">Belnapia rosea</name>
    <dbReference type="NCBI Taxonomy" id="938405"/>
    <lineage>
        <taxon>Bacteria</taxon>
        <taxon>Pseudomonadati</taxon>
        <taxon>Pseudomonadota</taxon>
        <taxon>Alphaproteobacteria</taxon>
        <taxon>Acetobacterales</taxon>
        <taxon>Roseomonadaceae</taxon>
        <taxon>Belnapia</taxon>
    </lineage>
</organism>
<dbReference type="InterPro" id="IPR029063">
    <property type="entry name" value="SAM-dependent_MTases_sf"/>
</dbReference>
<accession>A0A1G6NQB6</accession>
<keyword evidence="3" id="KW-0808">Transferase</keyword>
<feature type="signal peptide" evidence="1">
    <location>
        <begin position="1"/>
        <end position="23"/>
    </location>
</feature>
<dbReference type="InterPro" id="IPR006342">
    <property type="entry name" value="FkbM_mtfrase"/>
</dbReference>
<dbReference type="AlphaFoldDB" id="A0A1G6NQB6"/>
<dbReference type="EMBL" id="FMZX01000002">
    <property type="protein sequence ID" value="SDC70162.1"/>
    <property type="molecule type" value="Genomic_DNA"/>
</dbReference>
<evidence type="ECO:0000259" key="2">
    <source>
        <dbReference type="Pfam" id="PF05050"/>
    </source>
</evidence>
<dbReference type="RefSeq" id="WP_143018053.1">
    <property type="nucleotide sequence ID" value="NZ_FMZX01000002.1"/>
</dbReference>
<gene>
    <name evidence="3" type="ORF">SAMN04487779_1002112</name>
</gene>
<dbReference type="Gene3D" id="3.40.50.150">
    <property type="entry name" value="Vaccinia Virus protein VP39"/>
    <property type="match status" value="1"/>
</dbReference>
<dbReference type="PANTHER" id="PTHR34203:SF15">
    <property type="entry name" value="SLL1173 PROTEIN"/>
    <property type="match status" value="1"/>
</dbReference>
<keyword evidence="3" id="KW-0489">Methyltransferase</keyword>
<keyword evidence="4" id="KW-1185">Reference proteome</keyword>
<protein>
    <submittedName>
        <fullName evidence="3">Methyltransferase, FkbM family</fullName>
    </submittedName>
</protein>
<evidence type="ECO:0000313" key="4">
    <source>
        <dbReference type="Proteomes" id="UP000198925"/>
    </source>
</evidence>
<feature type="domain" description="Methyltransferase FkbM" evidence="2">
    <location>
        <begin position="129"/>
        <end position="269"/>
    </location>
</feature>
<dbReference type="Pfam" id="PF05050">
    <property type="entry name" value="Methyltransf_21"/>
    <property type="match status" value="1"/>
</dbReference>